<reference evidence="16 17" key="1">
    <citation type="journal article" date="2015" name="Genome Announc.">
        <title>Expanding the biotechnology potential of lactobacilli through comparative genomics of 213 strains and associated genera.</title>
        <authorList>
            <person name="Sun Z."/>
            <person name="Harris H.M."/>
            <person name="McCann A."/>
            <person name="Guo C."/>
            <person name="Argimon S."/>
            <person name="Zhang W."/>
            <person name="Yang X."/>
            <person name="Jeffery I.B."/>
            <person name="Cooney J.C."/>
            <person name="Kagawa T.F."/>
            <person name="Liu W."/>
            <person name="Song Y."/>
            <person name="Salvetti E."/>
            <person name="Wrobel A."/>
            <person name="Rasinkangas P."/>
            <person name="Parkhill J."/>
            <person name="Rea M.C."/>
            <person name="O'Sullivan O."/>
            <person name="Ritari J."/>
            <person name="Douillard F.P."/>
            <person name="Paul Ross R."/>
            <person name="Yang R."/>
            <person name="Briner A.E."/>
            <person name="Felis G.E."/>
            <person name="de Vos W.M."/>
            <person name="Barrangou R."/>
            <person name="Klaenhammer T.R."/>
            <person name="Caufield P.W."/>
            <person name="Cui Y."/>
            <person name="Zhang H."/>
            <person name="O'Toole P.W."/>
        </authorList>
    </citation>
    <scope>NUCLEOTIDE SEQUENCE [LARGE SCALE GENOMIC DNA]</scope>
    <source>
        <strain evidence="16 17">DSM 19906</strain>
    </source>
</reference>
<keyword evidence="6 12" id="KW-0479">Metal-binding</keyword>
<evidence type="ECO:0000256" key="11">
    <source>
        <dbReference type="ARBA" id="ARBA00023163"/>
    </source>
</evidence>
<dbReference type="PIRSF" id="PIRSF002811">
    <property type="entry name" value="DnaG"/>
    <property type="match status" value="1"/>
</dbReference>
<dbReference type="GO" id="GO:0006269">
    <property type="term" value="P:DNA replication, synthesis of primer"/>
    <property type="evidence" value="ECO:0007669"/>
    <property type="project" value="UniProtKB-UniRule"/>
</dbReference>
<accession>A0A0R1NSS9</accession>
<dbReference type="SUPFAM" id="SSF56731">
    <property type="entry name" value="DNA primase core"/>
    <property type="match status" value="1"/>
</dbReference>
<protein>
    <recommendedName>
        <fullName evidence="12 13">DNA primase</fullName>
        <ecNumber evidence="12">2.7.7.101</ecNumber>
    </recommendedName>
</protein>
<dbReference type="Pfam" id="PF13155">
    <property type="entry name" value="Toprim_2"/>
    <property type="match status" value="1"/>
</dbReference>
<dbReference type="InterPro" id="IPR019475">
    <property type="entry name" value="DNA_primase_DnaB-bd"/>
</dbReference>
<dbReference type="GO" id="GO:0000428">
    <property type="term" value="C:DNA-directed RNA polymerase complex"/>
    <property type="evidence" value="ECO:0007669"/>
    <property type="project" value="UniProtKB-KW"/>
</dbReference>
<dbReference type="SMART" id="SM00493">
    <property type="entry name" value="TOPRIM"/>
    <property type="match status" value="1"/>
</dbReference>
<keyword evidence="1 12" id="KW-0240">DNA-directed RNA polymerase</keyword>
<feature type="domain" description="Toprim" evidence="15">
    <location>
        <begin position="257"/>
        <end position="338"/>
    </location>
</feature>
<keyword evidence="9" id="KW-0460">Magnesium</keyword>
<evidence type="ECO:0000313" key="16">
    <source>
        <dbReference type="EMBL" id="KRL23351.1"/>
    </source>
</evidence>
<dbReference type="SUPFAM" id="SSF57783">
    <property type="entry name" value="Zinc beta-ribbon"/>
    <property type="match status" value="1"/>
</dbReference>
<dbReference type="SMART" id="SM00400">
    <property type="entry name" value="ZnF_CHCC"/>
    <property type="match status" value="1"/>
</dbReference>
<dbReference type="Gene3D" id="3.90.980.10">
    <property type="entry name" value="DNA primase, catalytic core, N-terminal domain"/>
    <property type="match status" value="1"/>
</dbReference>
<comment type="domain">
    <text evidence="12">Contains an N-terminal zinc-binding domain, a central core domain that contains the primase activity, and a C-terminal DnaB-binding domain.</text>
</comment>
<dbReference type="Gene3D" id="1.10.860.10">
    <property type="entry name" value="DNAb Helicase, Chain A"/>
    <property type="match status" value="1"/>
</dbReference>
<proteinExistence type="inferred from homology"/>
<keyword evidence="8 12" id="KW-0862">Zinc</keyword>
<dbReference type="PANTHER" id="PTHR30313:SF2">
    <property type="entry name" value="DNA PRIMASE"/>
    <property type="match status" value="1"/>
</dbReference>
<dbReference type="InterPro" id="IPR036977">
    <property type="entry name" value="DNA_primase_Znf_CHC2"/>
</dbReference>
<keyword evidence="4 12" id="KW-0548">Nucleotidyltransferase</keyword>
<organism evidence="16 17">
    <name type="scientific">Lentilactobacillus kisonensis DSM 19906 = JCM 15041</name>
    <dbReference type="NCBI Taxonomy" id="1423766"/>
    <lineage>
        <taxon>Bacteria</taxon>
        <taxon>Bacillati</taxon>
        <taxon>Bacillota</taxon>
        <taxon>Bacilli</taxon>
        <taxon>Lactobacillales</taxon>
        <taxon>Lactobacillaceae</taxon>
        <taxon>Lentilactobacillus</taxon>
    </lineage>
</organism>
<evidence type="ECO:0000256" key="1">
    <source>
        <dbReference type="ARBA" id="ARBA00022478"/>
    </source>
</evidence>
<comment type="cofactor">
    <cofactor evidence="12 13 14">
        <name>Zn(2+)</name>
        <dbReference type="ChEBI" id="CHEBI:29105"/>
    </cofactor>
    <text evidence="12 13 14">Binds 1 zinc ion per monomer.</text>
</comment>
<evidence type="ECO:0000256" key="12">
    <source>
        <dbReference type="HAMAP-Rule" id="MF_00974"/>
    </source>
</evidence>
<dbReference type="EC" id="2.7.7.101" evidence="12"/>
<evidence type="ECO:0000256" key="6">
    <source>
        <dbReference type="ARBA" id="ARBA00022723"/>
    </source>
</evidence>
<dbReference type="InterPro" id="IPR016136">
    <property type="entry name" value="DNA_helicase_N/primase_C"/>
</dbReference>
<dbReference type="GO" id="GO:0003899">
    <property type="term" value="F:DNA-directed RNA polymerase activity"/>
    <property type="evidence" value="ECO:0007669"/>
    <property type="project" value="UniProtKB-UniRule"/>
</dbReference>
<comment type="caution">
    <text evidence="16">The sequence shown here is derived from an EMBL/GenBank/DDBJ whole genome shotgun (WGS) entry which is preliminary data.</text>
</comment>
<evidence type="ECO:0000256" key="5">
    <source>
        <dbReference type="ARBA" id="ARBA00022705"/>
    </source>
</evidence>
<comment type="similarity">
    <text evidence="12 13">Belongs to the DnaG primase family.</text>
</comment>
<evidence type="ECO:0000256" key="13">
    <source>
        <dbReference type="PIRNR" id="PIRNR002811"/>
    </source>
</evidence>
<dbReference type="PATRIC" id="fig|1423766.4.peg.74"/>
<evidence type="ECO:0000313" key="17">
    <source>
        <dbReference type="Proteomes" id="UP000051439"/>
    </source>
</evidence>
<evidence type="ECO:0000256" key="10">
    <source>
        <dbReference type="ARBA" id="ARBA00023125"/>
    </source>
</evidence>
<dbReference type="FunFam" id="3.90.580.10:FF:000001">
    <property type="entry name" value="DNA primase"/>
    <property type="match status" value="1"/>
</dbReference>
<evidence type="ECO:0000256" key="9">
    <source>
        <dbReference type="ARBA" id="ARBA00022842"/>
    </source>
</evidence>
<evidence type="ECO:0000256" key="3">
    <source>
        <dbReference type="ARBA" id="ARBA00022679"/>
    </source>
</evidence>
<keyword evidence="5 12" id="KW-0235">DNA replication</keyword>
<evidence type="ECO:0000256" key="2">
    <source>
        <dbReference type="ARBA" id="ARBA00022515"/>
    </source>
</evidence>
<dbReference type="CDD" id="cd03364">
    <property type="entry name" value="TOPRIM_DnaG_primases"/>
    <property type="match status" value="1"/>
</dbReference>
<dbReference type="NCBIfam" id="TIGR01391">
    <property type="entry name" value="dnaG"/>
    <property type="match status" value="1"/>
</dbReference>
<dbReference type="EMBL" id="AZEB01000001">
    <property type="protein sequence ID" value="KRL23351.1"/>
    <property type="molecule type" value="Genomic_DNA"/>
</dbReference>
<evidence type="ECO:0000259" key="15">
    <source>
        <dbReference type="PROSITE" id="PS50880"/>
    </source>
</evidence>
<comment type="catalytic activity">
    <reaction evidence="12">
        <text>ssDNA + n NTP = ssDNA/pppN(pN)n-1 hybrid + (n-1) diphosphate.</text>
        <dbReference type="EC" id="2.7.7.101"/>
    </reaction>
</comment>
<dbReference type="HAMAP" id="MF_00974">
    <property type="entry name" value="DNA_primase_DnaG"/>
    <property type="match status" value="1"/>
</dbReference>
<gene>
    <name evidence="12" type="primary">dnaG</name>
    <name evidence="16" type="ORF">FC98_GL000076</name>
</gene>
<evidence type="ECO:0000256" key="14">
    <source>
        <dbReference type="PIRSR" id="PIRSR002811-1"/>
    </source>
</evidence>
<evidence type="ECO:0000256" key="4">
    <source>
        <dbReference type="ARBA" id="ARBA00022695"/>
    </source>
</evidence>
<dbReference type="InterPro" id="IPR030846">
    <property type="entry name" value="DnaG_bac"/>
</dbReference>
<dbReference type="PANTHER" id="PTHR30313">
    <property type="entry name" value="DNA PRIMASE"/>
    <property type="match status" value="1"/>
</dbReference>
<feature type="zinc finger region" description="CHC2-type" evidence="12 14">
    <location>
        <begin position="32"/>
        <end position="56"/>
    </location>
</feature>
<dbReference type="Pfam" id="PF01807">
    <property type="entry name" value="Zn_ribbon_DnaG"/>
    <property type="match status" value="1"/>
</dbReference>
<sequence>MIEQVRSQVNIVDVVSQYVQLKQSGKNLFGLCPFHEERTPSFSVSEDKQIFHCFSCGRGGNVFKFLMELQNISFPEAVKKVAELENVPLDKKYLVNHEGAGNTAADSKQKQLIDLHEQTVKLYNHILTNTKMGQPALDYLHKRGVTDDTIATYKLGYAPSQRLLKPFFDERKVDYQLLRKSGLFSEDQDGNLRDRFVDRVMYPIRNGGGQTVGFSGRILTANPDMPKYLNSPETETFNKRKILFNLDLARMNIRNKQPAILFEGFMDVITAYQAGIKSGIASMGTSLTEQQIYDIKRITHDVVVCYDGDTPGQKAIKRAIDEFGEHDTTIDLKVVTVPDGMDPDEFIRNKGADDFNKLIDHAQAPIEFELTYLKKQYNLHSEVDQGNYIAEAIKLISHIDSSISRDLYLNRLADEFSVEKKLLQQQLMPLLKRTPAMPKSTDHYQRPNPPVQQQRAKHLSKVQVAEMQLLNRMLHYHDVWLKVSNIPGFAFVDEQFQMLYLLAEGYFTKFSEYSVAAFSNLITENSLQSLLINIEMLELPDEPSDQEIDNCVNVLMYQAPVDSKLKKKRSELTQATKIGDVEKQKELMIEIIKLEQQKRTKQQV</sequence>
<dbReference type="InterPro" id="IPR034151">
    <property type="entry name" value="TOPRIM_DnaG_bac"/>
</dbReference>
<dbReference type="InterPro" id="IPR002694">
    <property type="entry name" value="Znf_CHC2"/>
</dbReference>
<name>A0A0R1NSS9_9LACO</name>
<evidence type="ECO:0000256" key="7">
    <source>
        <dbReference type="ARBA" id="ARBA00022771"/>
    </source>
</evidence>
<comment type="function">
    <text evidence="12 13">RNA polymerase that catalyzes the synthesis of short RNA molecules used as primers for DNA polymerase during DNA replication.</text>
</comment>
<keyword evidence="17" id="KW-1185">Reference proteome</keyword>
<dbReference type="Proteomes" id="UP000051439">
    <property type="component" value="Unassembled WGS sequence"/>
</dbReference>
<dbReference type="InterPro" id="IPR037068">
    <property type="entry name" value="DNA_primase_core_N_sf"/>
</dbReference>
<dbReference type="AlphaFoldDB" id="A0A0R1NSS9"/>
<keyword evidence="10 12" id="KW-0238">DNA-binding</keyword>
<keyword evidence="2 12" id="KW-0639">Primosome</keyword>
<keyword evidence="7 12" id="KW-0863">Zinc-finger</keyword>
<dbReference type="GO" id="GO:0005737">
    <property type="term" value="C:cytoplasm"/>
    <property type="evidence" value="ECO:0007669"/>
    <property type="project" value="TreeGrafter"/>
</dbReference>
<keyword evidence="11 12" id="KW-0804">Transcription</keyword>
<dbReference type="GO" id="GO:1990077">
    <property type="term" value="C:primosome complex"/>
    <property type="evidence" value="ECO:0007669"/>
    <property type="project" value="UniProtKB-KW"/>
</dbReference>
<dbReference type="GO" id="GO:0008270">
    <property type="term" value="F:zinc ion binding"/>
    <property type="evidence" value="ECO:0007669"/>
    <property type="project" value="UniProtKB-UniRule"/>
</dbReference>
<evidence type="ECO:0000256" key="8">
    <source>
        <dbReference type="ARBA" id="ARBA00022833"/>
    </source>
</evidence>
<dbReference type="PROSITE" id="PS50880">
    <property type="entry name" value="TOPRIM"/>
    <property type="match status" value="1"/>
</dbReference>
<dbReference type="Pfam" id="PF10410">
    <property type="entry name" value="DnaB_bind"/>
    <property type="match status" value="1"/>
</dbReference>
<comment type="subunit">
    <text evidence="12">Monomer. Interacts with DnaB.</text>
</comment>
<dbReference type="InterPro" id="IPR006295">
    <property type="entry name" value="DNA_primase_DnaG"/>
</dbReference>
<dbReference type="InterPro" id="IPR006171">
    <property type="entry name" value="TOPRIM_dom"/>
</dbReference>
<dbReference type="Pfam" id="PF08275">
    <property type="entry name" value="DNAG_N"/>
    <property type="match status" value="1"/>
</dbReference>
<dbReference type="Gene3D" id="3.90.580.10">
    <property type="entry name" value="Zinc finger, CHC2-type domain"/>
    <property type="match status" value="1"/>
</dbReference>
<dbReference type="InterPro" id="IPR013264">
    <property type="entry name" value="DNAG_N"/>
</dbReference>
<keyword evidence="3 12" id="KW-0808">Transferase</keyword>
<dbReference type="InterPro" id="IPR050219">
    <property type="entry name" value="DnaG_primase"/>
</dbReference>
<dbReference type="Gene3D" id="3.40.1360.10">
    <property type="match status" value="1"/>
</dbReference>
<dbReference type="GO" id="GO:0003677">
    <property type="term" value="F:DNA binding"/>
    <property type="evidence" value="ECO:0007669"/>
    <property type="project" value="UniProtKB-KW"/>
</dbReference>